<proteinExistence type="inferred from homology"/>
<dbReference type="Proteomes" id="UP000800094">
    <property type="component" value="Unassembled WGS sequence"/>
</dbReference>
<dbReference type="InterPro" id="IPR036291">
    <property type="entry name" value="NAD(P)-bd_dom_sf"/>
</dbReference>
<dbReference type="PRINTS" id="PR00081">
    <property type="entry name" value="GDHRDH"/>
</dbReference>
<dbReference type="GeneID" id="54588698"/>
<dbReference type="PANTHER" id="PTHR44196:SF1">
    <property type="entry name" value="DEHYDROGENASE_REDUCTASE SDR FAMILY MEMBER 7B"/>
    <property type="match status" value="1"/>
</dbReference>
<dbReference type="SUPFAM" id="SSF51735">
    <property type="entry name" value="NAD(P)-binding Rossmann-fold domains"/>
    <property type="match status" value="1"/>
</dbReference>
<dbReference type="EMBL" id="ML987192">
    <property type="protein sequence ID" value="KAF2252242.1"/>
    <property type="molecule type" value="Genomic_DNA"/>
</dbReference>
<name>A0A6A6IR18_9PLEO</name>
<organism evidence="3 4">
    <name type="scientific">Trematosphaeria pertusa</name>
    <dbReference type="NCBI Taxonomy" id="390896"/>
    <lineage>
        <taxon>Eukaryota</taxon>
        <taxon>Fungi</taxon>
        <taxon>Dikarya</taxon>
        <taxon>Ascomycota</taxon>
        <taxon>Pezizomycotina</taxon>
        <taxon>Dothideomycetes</taxon>
        <taxon>Pleosporomycetidae</taxon>
        <taxon>Pleosporales</taxon>
        <taxon>Massarineae</taxon>
        <taxon>Trematosphaeriaceae</taxon>
        <taxon>Trematosphaeria</taxon>
    </lineage>
</organism>
<dbReference type="PANTHER" id="PTHR44196">
    <property type="entry name" value="DEHYDROGENASE/REDUCTASE SDR FAMILY MEMBER 7B"/>
    <property type="match status" value="1"/>
</dbReference>
<accession>A0A6A6IR18</accession>
<dbReference type="CDD" id="cd05233">
    <property type="entry name" value="SDR_c"/>
    <property type="match status" value="1"/>
</dbReference>
<dbReference type="AlphaFoldDB" id="A0A6A6IR18"/>
<dbReference type="InterPro" id="IPR002347">
    <property type="entry name" value="SDR_fam"/>
</dbReference>
<keyword evidence="4" id="KW-1185">Reference proteome</keyword>
<dbReference type="Pfam" id="PF00106">
    <property type="entry name" value="adh_short"/>
    <property type="match status" value="1"/>
</dbReference>
<protein>
    <submittedName>
        <fullName evidence="3">NAD(P)-binding protein</fullName>
    </submittedName>
</protein>
<dbReference type="GO" id="GO:0016020">
    <property type="term" value="C:membrane"/>
    <property type="evidence" value="ECO:0007669"/>
    <property type="project" value="TreeGrafter"/>
</dbReference>
<sequence length="276" mass="29820">MGDRIDLSVLASALPRRPLPIRHDVYPFIDPRNFLGKLKGKVVVVTGAGRGIGLEIAKAFASAGASVAYISRTETELDRAFTLLRESFSAKAIAIVADVSAEDAPSTIIGQVNEVLPQMIKRMTGTIISLGSRSAIRTAPFSTAHSASKAALLRFHQNVDCEIRQYGIHSYYVQPGDVPTSIAPGQGVINLETAAKVPQLQHVLQNSIGASTESPRLAASTIVWLSVSEDARLLSEKYVNAEKDLEGVILDAKRADLGEIVKRNLYSIKLEELDFI</sequence>
<dbReference type="OrthoDB" id="1274115at2759"/>
<evidence type="ECO:0000313" key="4">
    <source>
        <dbReference type="Proteomes" id="UP000800094"/>
    </source>
</evidence>
<gene>
    <name evidence="3" type="ORF">BU26DRAFT_602664</name>
</gene>
<evidence type="ECO:0000313" key="3">
    <source>
        <dbReference type="EMBL" id="KAF2252242.1"/>
    </source>
</evidence>
<reference evidence="3" key="1">
    <citation type="journal article" date="2020" name="Stud. Mycol.">
        <title>101 Dothideomycetes genomes: a test case for predicting lifestyles and emergence of pathogens.</title>
        <authorList>
            <person name="Haridas S."/>
            <person name="Albert R."/>
            <person name="Binder M."/>
            <person name="Bloem J."/>
            <person name="Labutti K."/>
            <person name="Salamov A."/>
            <person name="Andreopoulos B."/>
            <person name="Baker S."/>
            <person name="Barry K."/>
            <person name="Bills G."/>
            <person name="Bluhm B."/>
            <person name="Cannon C."/>
            <person name="Castanera R."/>
            <person name="Culley D."/>
            <person name="Daum C."/>
            <person name="Ezra D."/>
            <person name="Gonzalez J."/>
            <person name="Henrissat B."/>
            <person name="Kuo A."/>
            <person name="Liang C."/>
            <person name="Lipzen A."/>
            <person name="Lutzoni F."/>
            <person name="Magnuson J."/>
            <person name="Mondo S."/>
            <person name="Nolan M."/>
            <person name="Ohm R."/>
            <person name="Pangilinan J."/>
            <person name="Park H.-J."/>
            <person name="Ramirez L."/>
            <person name="Alfaro M."/>
            <person name="Sun H."/>
            <person name="Tritt A."/>
            <person name="Yoshinaga Y."/>
            <person name="Zwiers L.-H."/>
            <person name="Turgeon B."/>
            <person name="Goodwin S."/>
            <person name="Spatafora J."/>
            <person name="Crous P."/>
            <person name="Grigoriev I."/>
        </authorList>
    </citation>
    <scope>NUCLEOTIDE SEQUENCE</scope>
    <source>
        <strain evidence="3">CBS 122368</strain>
    </source>
</reference>
<keyword evidence="2" id="KW-0560">Oxidoreductase</keyword>
<dbReference type="Gene3D" id="3.40.50.720">
    <property type="entry name" value="NAD(P)-binding Rossmann-like Domain"/>
    <property type="match status" value="2"/>
</dbReference>
<evidence type="ECO:0000256" key="1">
    <source>
        <dbReference type="ARBA" id="ARBA00006484"/>
    </source>
</evidence>
<evidence type="ECO:0000256" key="2">
    <source>
        <dbReference type="ARBA" id="ARBA00023002"/>
    </source>
</evidence>
<dbReference type="RefSeq" id="XP_033687246.1">
    <property type="nucleotide sequence ID" value="XM_033835368.1"/>
</dbReference>
<comment type="similarity">
    <text evidence="1">Belongs to the short-chain dehydrogenases/reductases (SDR) family.</text>
</comment>
<dbReference type="GO" id="GO:0016491">
    <property type="term" value="F:oxidoreductase activity"/>
    <property type="evidence" value="ECO:0007669"/>
    <property type="project" value="UniProtKB-KW"/>
</dbReference>